<keyword evidence="3 5" id="KW-1133">Transmembrane helix</keyword>
<dbReference type="RefSeq" id="WP_229861825.1">
    <property type="nucleotide sequence ID" value="NZ_BNAP01000027.1"/>
</dbReference>
<proteinExistence type="predicted"/>
<evidence type="ECO:0000313" key="7">
    <source>
        <dbReference type="Proteomes" id="UP000611500"/>
    </source>
</evidence>
<evidence type="ECO:0000256" key="4">
    <source>
        <dbReference type="ARBA" id="ARBA00023136"/>
    </source>
</evidence>
<keyword evidence="4 5" id="KW-0472">Membrane</keyword>
<keyword evidence="2 5" id="KW-0812">Transmembrane</keyword>
<evidence type="ECO:0000256" key="5">
    <source>
        <dbReference type="SAM" id="Phobius"/>
    </source>
</evidence>
<dbReference type="Proteomes" id="UP000611500">
    <property type="component" value="Unassembled WGS sequence"/>
</dbReference>
<reference evidence="6" key="1">
    <citation type="journal article" date="2014" name="Int. J. Syst. Evol. Microbiol.">
        <title>Complete genome sequence of Corynebacterium casei LMG S-19264T (=DSM 44701T), isolated from a smear-ripened cheese.</title>
        <authorList>
            <consortium name="US DOE Joint Genome Institute (JGI-PGF)"/>
            <person name="Walter F."/>
            <person name="Albersmeier A."/>
            <person name="Kalinowski J."/>
            <person name="Ruckert C."/>
        </authorList>
    </citation>
    <scope>NUCLEOTIDE SEQUENCE</scope>
    <source>
        <strain evidence="6">CGMCC 1.7081</strain>
    </source>
</reference>
<protein>
    <submittedName>
        <fullName evidence="6">UPF0314 protein</fullName>
    </submittedName>
</protein>
<keyword evidence="7" id="KW-1185">Reference proteome</keyword>
<accession>A0A8J3MEY4</accession>
<reference evidence="6" key="2">
    <citation type="submission" date="2020-09" db="EMBL/GenBank/DDBJ databases">
        <authorList>
            <person name="Sun Q."/>
            <person name="Zhou Y."/>
        </authorList>
    </citation>
    <scope>NUCLEOTIDE SEQUENCE</scope>
    <source>
        <strain evidence="6">CGMCC 1.7081</strain>
    </source>
</reference>
<dbReference type="EMBL" id="BNAP01000027">
    <property type="protein sequence ID" value="GHH00703.1"/>
    <property type="molecule type" value="Genomic_DNA"/>
</dbReference>
<dbReference type="InterPro" id="IPR019691">
    <property type="entry name" value="DUF2585"/>
</dbReference>
<feature type="transmembrane region" description="Helical" evidence="5">
    <location>
        <begin position="52"/>
        <end position="71"/>
    </location>
</feature>
<organism evidence="6 7">
    <name type="scientific">Pseudodonghicola xiamenensis</name>
    <dbReference type="NCBI Taxonomy" id="337702"/>
    <lineage>
        <taxon>Bacteria</taxon>
        <taxon>Pseudomonadati</taxon>
        <taxon>Pseudomonadota</taxon>
        <taxon>Alphaproteobacteria</taxon>
        <taxon>Rhodobacterales</taxon>
        <taxon>Paracoccaceae</taxon>
        <taxon>Pseudodonghicola</taxon>
    </lineage>
</organism>
<sequence length="182" mass="20262">MSPVLLSVAIVVASGLTLWLMGRNLICPCGHVSIWYSPGDPEPSSQSLFDWYTPSHIIHGILFFGALWLVARRMPMGWRLVIALAVECAWEVIENTPWVIERYRNATVSVDYNGDSVINSTCDILAMILGFALARRLPVWASVAIVIGFEVLTTWLIRDGLALNILMLLWPLPSVVEWQAGV</sequence>
<gene>
    <name evidence="6" type="ORF">GCM10010961_37570</name>
</gene>
<evidence type="ECO:0000313" key="6">
    <source>
        <dbReference type="EMBL" id="GHH00703.1"/>
    </source>
</evidence>
<dbReference type="Pfam" id="PF10755">
    <property type="entry name" value="DUF2585"/>
    <property type="match status" value="1"/>
</dbReference>
<evidence type="ECO:0000256" key="1">
    <source>
        <dbReference type="ARBA" id="ARBA00022475"/>
    </source>
</evidence>
<name>A0A8J3MEY4_9RHOB</name>
<comment type="caution">
    <text evidence="6">The sequence shown here is derived from an EMBL/GenBank/DDBJ whole genome shotgun (WGS) entry which is preliminary data.</text>
</comment>
<evidence type="ECO:0000256" key="3">
    <source>
        <dbReference type="ARBA" id="ARBA00022989"/>
    </source>
</evidence>
<keyword evidence="1" id="KW-1003">Cell membrane</keyword>
<evidence type="ECO:0000256" key="2">
    <source>
        <dbReference type="ARBA" id="ARBA00022692"/>
    </source>
</evidence>
<feature type="transmembrane region" description="Helical" evidence="5">
    <location>
        <begin position="137"/>
        <end position="157"/>
    </location>
</feature>
<dbReference type="AlphaFoldDB" id="A0A8J3MEY4"/>
<dbReference type="NCBIfam" id="NF002099">
    <property type="entry name" value="PRK00944.1"/>
    <property type="match status" value="1"/>
</dbReference>
<dbReference type="GO" id="GO:0005886">
    <property type="term" value="C:plasma membrane"/>
    <property type="evidence" value="ECO:0007669"/>
    <property type="project" value="InterPro"/>
</dbReference>